<dbReference type="Proteomes" id="UP000054270">
    <property type="component" value="Unassembled WGS sequence"/>
</dbReference>
<evidence type="ECO:0000313" key="4">
    <source>
        <dbReference type="EMBL" id="KJA15511.1"/>
    </source>
</evidence>
<evidence type="ECO:0000313" key="5">
    <source>
        <dbReference type="Proteomes" id="UP000054270"/>
    </source>
</evidence>
<keyword evidence="1" id="KW-0560">Oxidoreductase</keyword>
<dbReference type="InterPro" id="IPR050425">
    <property type="entry name" value="NAD(P)_dehydrat-like"/>
</dbReference>
<reference evidence="5" key="1">
    <citation type="submission" date="2014-04" db="EMBL/GenBank/DDBJ databases">
        <title>Evolutionary Origins and Diversification of the Mycorrhizal Mutualists.</title>
        <authorList>
            <consortium name="DOE Joint Genome Institute"/>
            <consortium name="Mycorrhizal Genomics Consortium"/>
            <person name="Kohler A."/>
            <person name="Kuo A."/>
            <person name="Nagy L.G."/>
            <person name="Floudas D."/>
            <person name="Copeland A."/>
            <person name="Barry K.W."/>
            <person name="Cichocki N."/>
            <person name="Veneault-Fourrey C."/>
            <person name="LaButti K."/>
            <person name="Lindquist E.A."/>
            <person name="Lipzen A."/>
            <person name="Lundell T."/>
            <person name="Morin E."/>
            <person name="Murat C."/>
            <person name="Riley R."/>
            <person name="Ohm R."/>
            <person name="Sun H."/>
            <person name="Tunlid A."/>
            <person name="Henrissat B."/>
            <person name="Grigoriev I.V."/>
            <person name="Hibbett D.S."/>
            <person name="Martin F."/>
        </authorList>
    </citation>
    <scope>NUCLEOTIDE SEQUENCE [LARGE SCALE GENOMIC DNA]</scope>
    <source>
        <strain evidence="5">FD-334 SS-4</strain>
    </source>
</reference>
<protein>
    <recommendedName>
        <fullName evidence="3">NAD-dependent epimerase/dehydratase domain-containing protein</fullName>
    </recommendedName>
</protein>
<gene>
    <name evidence="4" type="ORF">HYPSUDRAFT_172463</name>
</gene>
<accession>A0A0D2NFP8</accession>
<organism evidence="4 5">
    <name type="scientific">Hypholoma sublateritium (strain FD-334 SS-4)</name>
    <dbReference type="NCBI Taxonomy" id="945553"/>
    <lineage>
        <taxon>Eukaryota</taxon>
        <taxon>Fungi</taxon>
        <taxon>Dikarya</taxon>
        <taxon>Basidiomycota</taxon>
        <taxon>Agaricomycotina</taxon>
        <taxon>Agaricomycetes</taxon>
        <taxon>Agaricomycetidae</taxon>
        <taxon>Agaricales</taxon>
        <taxon>Agaricineae</taxon>
        <taxon>Strophariaceae</taxon>
        <taxon>Hypholoma</taxon>
    </lineage>
</organism>
<feature type="domain" description="NAD-dependent epimerase/dehydratase" evidence="3">
    <location>
        <begin position="12"/>
        <end position="193"/>
    </location>
</feature>
<proteinExistence type="inferred from homology"/>
<dbReference type="Pfam" id="PF01370">
    <property type="entry name" value="Epimerase"/>
    <property type="match status" value="1"/>
</dbReference>
<dbReference type="Gene3D" id="3.40.50.720">
    <property type="entry name" value="NAD(P)-binding Rossmann-like Domain"/>
    <property type="match status" value="1"/>
</dbReference>
<dbReference type="OMA" id="THWGDES"/>
<dbReference type="STRING" id="945553.A0A0D2NFP8"/>
<dbReference type="OrthoDB" id="2735536at2759"/>
<dbReference type="InterPro" id="IPR036291">
    <property type="entry name" value="NAD(P)-bd_dom_sf"/>
</dbReference>
<evidence type="ECO:0000259" key="3">
    <source>
        <dbReference type="Pfam" id="PF01370"/>
    </source>
</evidence>
<dbReference type="PANTHER" id="PTHR10366">
    <property type="entry name" value="NAD DEPENDENT EPIMERASE/DEHYDRATASE"/>
    <property type="match status" value="1"/>
</dbReference>
<evidence type="ECO:0000256" key="2">
    <source>
        <dbReference type="ARBA" id="ARBA00023445"/>
    </source>
</evidence>
<sequence length="214" mass="23122">MPALIPSPDKVILVTGANGYIAMWIVKVLLEKGFSVRGAVRSQQKAELLSDYFADKMYGDRVKWVIVPNIQTADAFDEAVKGVDGIIHTASPLPEASTIPDDLIKPAVEGTVNILNSAMKYSTQITRIVITSSGAAIIGKLGEGTTTFNETHWGDESVKIVEEQGMNAPPMVKYRASKTLAEKAAWQFYSTHKTDLSFDLVTINPPIVVGVTAA</sequence>
<evidence type="ECO:0000256" key="1">
    <source>
        <dbReference type="ARBA" id="ARBA00023002"/>
    </source>
</evidence>
<keyword evidence="5" id="KW-1185">Reference proteome</keyword>
<dbReference type="SUPFAM" id="SSF51735">
    <property type="entry name" value="NAD(P)-binding Rossmann-fold domains"/>
    <property type="match status" value="1"/>
</dbReference>
<comment type="similarity">
    <text evidence="2">Belongs to the NAD(P)-dependent epimerase/dehydratase family. Dihydroflavonol-4-reductase subfamily.</text>
</comment>
<dbReference type="AlphaFoldDB" id="A0A0D2NFP8"/>
<name>A0A0D2NFP8_HYPSF</name>
<dbReference type="GO" id="GO:0016616">
    <property type="term" value="F:oxidoreductase activity, acting on the CH-OH group of donors, NAD or NADP as acceptor"/>
    <property type="evidence" value="ECO:0007669"/>
    <property type="project" value="TreeGrafter"/>
</dbReference>
<dbReference type="InterPro" id="IPR001509">
    <property type="entry name" value="Epimerase_deHydtase"/>
</dbReference>
<dbReference type="PANTHER" id="PTHR10366:SF564">
    <property type="entry name" value="STEROL-4-ALPHA-CARBOXYLATE 3-DEHYDROGENASE, DECARBOXYLATING"/>
    <property type="match status" value="1"/>
</dbReference>
<dbReference type="EMBL" id="KN817642">
    <property type="protein sequence ID" value="KJA15511.1"/>
    <property type="molecule type" value="Genomic_DNA"/>
</dbReference>